<dbReference type="Proteomes" id="UP000479710">
    <property type="component" value="Unassembled WGS sequence"/>
</dbReference>
<proteinExistence type="predicted"/>
<organism evidence="2 3">
    <name type="scientific">Oryza meyeriana var. granulata</name>
    <dbReference type="NCBI Taxonomy" id="110450"/>
    <lineage>
        <taxon>Eukaryota</taxon>
        <taxon>Viridiplantae</taxon>
        <taxon>Streptophyta</taxon>
        <taxon>Embryophyta</taxon>
        <taxon>Tracheophyta</taxon>
        <taxon>Spermatophyta</taxon>
        <taxon>Magnoliopsida</taxon>
        <taxon>Liliopsida</taxon>
        <taxon>Poales</taxon>
        <taxon>Poaceae</taxon>
        <taxon>BOP clade</taxon>
        <taxon>Oryzoideae</taxon>
        <taxon>Oryzeae</taxon>
        <taxon>Oryzinae</taxon>
        <taxon>Oryza</taxon>
        <taxon>Oryza meyeriana</taxon>
    </lineage>
</organism>
<feature type="compositionally biased region" description="Acidic residues" evidence="1">
    <location>
        <begin position="28"/>
        <end position="39"/>
    </location>
</feature>
<comment type="caution">
    <text evidence="2">The sequence shown here is derived from an EMBL/GenBank/DDBJ whole genome shotgun (WGS) entry which is preliminary data.</text>
</comment>
<feature type="region of interest" description="Disordered" evidence="1">
    <location>
        <begin position="1"/>
        <end position="50"/>
    </location>
</feature>
<reference evidence="2 3" key="1">
    <citation type="submission" date="2019-11" db="EMBL/GenBank/DDBJ databases">
        <title>Whole genome sequence of Oryza granulata.</title>
        <authorList>
            <person name="Li W."/>
        </authorList>
    </citation>
    <scope>NUCLEOTIDE SEQUENCE [LARGE SCALE GENOMIC DNA]</scope>
    <source>
        <strain evidence="3">cv. Menghai</strain>
        <tissue evidence="2">Leaf</tissue>
    </source>
</reference>
<feature type="compositionally biased region" description="Low complexity" evidence="1">
    <location>
        <begin position="17"/>
        <end position="27"/>
    </location>
</feature>
<gene>
    <name evidence="2" type="ORF">E2562_017442</name>
</gene>
<evidence type="ECO:0000313" key="2">
    <source>
        <dbReference type="EMBL" id="KAF0917263.1"/>
    </source>
</evidence>
<accession>A0A6G1DZY8</accession>
<evidence type="ECO:0000313" key="3">
    <source>
        <dbReference type="Proteomes" id="UP000479710"/>
    </source>
</evidence>
<protein>
    <submittedName>
        <fullName evidence="2">Uncharacterized protein</fullName>
    </submittedName>
</protein>
<dbReference type="AlphaFoldDB" id="A0A6G1DZY8"/>
<evidence type="ECO:0000256" key="1">
    <source>
        <dbReference type="SAM" id="MobiDB-lite"/>
    </source>
</evidence>
<dbReference type="EMBL" id="SPHZ02000005">
    <property type="protein sequence ID" value="KAF0917263.1"/>
    <property type="molecule type" value="Genomic_DNA"/>
</dbReference>
<sequence>MVADLDISPSLPPAMPVTTAASSAGDAGTEDDSDDDEVTASDSSSSSHSGVPRHARLILAKLGDLDNCGGVFELTPAFLHNSMSRLDATRQGKLAVCFNTGVKHMLFPGLLDDLCAAIGFGKTKATKVAKMDNVAGGARLDPSTHHGWHTFMAVTLCTQLAINHQALRP</sequence>
<keyword evidence="3" id="KW-1185">Reference proteome</keyword>
<name>A0A6G1DZY8_9ORYZ</name>